<dbReference type="AlphaFoldDB" id="A0A518EYB8"/>
<gene>
    <name evidence="3" type="primary">mlaA</name>
    <name evidence="3" type="ORF">Poly30_46300</name>
</gene>
<dbReference type="GO" id="GO:0016020">
    <property type="term" value="C:membrane"/>
    <property type="evidence" value="ECO:0007669"/>
    <property type="project" value="InterPro"/>
</dbReference>
<dbReference type="GO" id="GO:0120010">
    <property type="term" value="P:intermembrane phospholipid transfer"/>
    <property type="evidence" value="ECO:0007669"/>
    <property type="project" value="TreeGrafter"/>
</dbReference>
<dbReference type="Pfam" id="PF04333">
    <property type="entry name" value="MlaA"/>
    <property type="match status" value="1"/>
</dbReference>
<name>A0A518EYB8_9BACT</name>
<accession>A0A518EYB8</accession>
<sequence>MSFFLPSRFQRISPRCVPAWRRSLPGSWISAAFLFGAVSSCVSPSPPFDWSKYEGPGETYFQREEVSFPSYDDPLEPVNRAIFKLNESVLIGLGEPIARLYRGIVPRIVRSSAERAFDNLLYPGRLINNLLQGQFDGAWRETERFAINSTVGIAGLRDPATRWGIEPSVEDFGQTFQAWGWKRSTFLMAPFFGAITWRDSVGFFGDWCVDIAAYYTPAAQVRSLNRLSDQLPGLVTALRSQYDPYELSRFLYLLSRDAMDVFDPAAESSQANAVESAPGDVPAGTPSGATDTLGAVFLVPESPEFVYEAQRFSVIHPSTGKEISYSVWLQPDAAPVDYIIPGLGGHRLGSSSVALAEVVYSTGQSAVTISSSLNFEFIESALTEAVPGFIPSDARDTHELLGAIDADLRTRFPGRILGQRVGGISFGGITTLFIAAAEKDPDLIDFEAYVAINAPLSLAYGAQQLDAFYNSPLEIPEEERRAWLDQLFAKTLRLTNGNLEPDSTVLPFTRDEARFIIGLLFRTTIQDVIFQTQVIEDLGVLHAPIDSERRTLVEGEIEQFSFMEYIYAFALPAMAQSERLSGEIDVTEAGAEHLLELCSVRSIQAELAANPRVRFVTNRNDFLLAPGDLEWITELLGEDRVTVFERGGHLGNLHLDEVRKVIESEIDEATEVSGPTP</sequence>
<dbReference type="Gene3D" id="3.40.50.1820">
    <property type="entry name" value="alpha/beta hydrolase"/>
    <property type="match status" value="1"/>
</dbReference>
<keyword evidence="2" id="KW-0732">Signal</keyword>
<dbReference type="PANTHER" id="PTHR30035">
    <property type="entry name" value="LIPOPROTEIN VACJ-RELATED"/>
    <property type="match status" value="1"/>
</dbReference>
<evidence type="ECO:0000313" key="3">
    <source>
        <dbReference type="EMBL" id="QDV09073.1"/>
    </source>
</evidence>
<evidence type="ECO:0000256" key="2">
    <source>
        <dbReference type="ARBA" id="ARBA00022729"/>
    </source>
</evidence>
<dbReference type="EMBL" id="CP036434">
    <property type="protein sequence ID" value="QDV09073.1"/>
    <property type="molecule type" value="Genomic_DNA"/>
</dbReference>
<reference evidence="3 4" key="1">
    <citation type="submission" date="2019-02" db="EMBL/GenBank/DDBJ databases">
        <title>Deep-cultivation of Planctomycetes and their phenomic and genomic characterization uncovers novel biology.</title>
        <authorList>
            <person name="Wiegand S."/>
            <person name="Jogler M."/>
            <person name="Boedeker C."/>
            <person name="Pinto D."/>
            <person name="Vollmers J."/>
            <person name="Rivas-Marin E."/>
            <person name="Kohn T."/>
            <person name="Peeters S.H."/>
            <person name="Heuer A."/>
            <person name="Rast P."/>
            <person name="Oberbeckmann S."/>
            <person name="Bunk B."/>
            <person name="Jeske O."/>
            <person name="Meyerdierks A."/>
            <person name="Storesund J.E."/>
            <person name="Kallscheuer N."/>
            <person name="Luecker S."/>
            <person name="Lage O.M."/>
            <person name="Pohl T."/>
            <person name="Merkel B.J."/>
            <person name="Hornburger P."/>
            <person name="Mueller R.-W."/>
            <person name="Bruemmer F."/>
            <person name="Labrenz M."/>
            <person name="Spormann A.M."/>
            <person name="Op den Camp H."/>
            <person name="Overmann J."/>
            <person name="Amann R."/>
            <person name="Jetten M.S.M."/>
            <person name="Mascher T."/>
            <person name="Medema M.H."/>
            <person name="Devos D.P."/>
            <person name="Kaster A.-K."/>
            <person name="Ovreas L."/>
            <person name="Rohde M."/>
            <person name="Galperin M.Y."/>
            <person name="Jogler C."/>
        </authorList>
    </citation>
    <scope>NUCLEOTIDE SEQUENCE [LARGE SCALE GENOMIC DNA]</scope>
    <source>
        <strain evidence="3 4">Poly30</strain>
    </source>
</reference>
<dbReference type="PANTHER" id="PTHR30035:SF3">
    <property type="entry name" value="INTERMEMBRANE PHOSPHOLIPID TRANSPORT SYSTEM LIPOPROTEIN MLAA"/>
    <property type="match status" value="1"/>
</dbReference>
<dbReference type="InterPro" id="IPR007428">
    <property type="entry name" value="MlaA"/>
</dbReference>
<dbReference type="SUPFAM" id="SSF53474">
    <property type="entry name" value="alpha/beta-Hydrolases"/>
    <property type="match status" value="1"/>
</dbReference>
<keyword evidence="3" id="KW-0449">Lipoprotein</keyword>
<proteinExistence type="inferred from homology"/>
<keyword evidence="4" id="KW-1185">Reference proteome</keyword>
<evidence type="ECO:0000313" key="4">
    <source>
        <dbReference type="Proteomes" id="UP000320390"/>
    </source>
</evidence>
<dbReference type="Proteomes" id="UP000320390">
    <property type="component" value="Chromosome"/>
</dbReference>
<dbReference type="InterPro" id="IPR029058">
    <property type="entry name" value="AB_hydrolase_fold"/>
</dbReference>
<evidence type="ECO:0000256" key="1">
    <source>
        <dbReference type="ARBA" id="ARBA00010634"/>
    </source>
</evidence>
<comment type="similarity">
    <text evidence="1">Belongs to the MlaA family.</text>
</comment>
<organism evidence="3 4">
    <name type="scientific">Saltatorellus ferox</name>
    <dbReference type="NCBI Taxonomy" id="2528018"/>
    <lineage>
        <taxon>Bacteria</taxon>
        <taxon>Pseudomonadati</taxon>
        <taxon>Planctomycetota</taxon>
        <taxon>Planctomycetia</taxon>
        <taxon>Planctomycetia incertae sedis</taxon>
        <taxon>Saltatorellus</taxon>
    </lineage>
</organism>
<dbReference type="PRINTS" id="PR01805">
    <property type="entry name" value="VACJLIPOPROT"/>
</dbReference>
<protein>
    <submittedName>
        <fullName evidence="3">Putative phospholipid-binding lipoprotein MlaA</fullName>
    </submittedName>
</protein>